<organism evidence="2 3">
    <name type="scientific">Rubroshorea leprosula</name>
    <dbReference type="NCBI Taxonomy" id="152421"/>
    <lineage>
        <taxon>Eukaryota</taxon>
        <taxon>Viridiplantae</taxon>
        <taxon>Streptophyta</taxon>
        <taxon>Embryophyta</taxon>
        <taxon>Tracheophyta</taxon>
        <taxon>Spermatophyta</taxon>
        <taxon>Magnoliopsida</taxon>
        <taxon>eudicotyledons</taxon>
        <taxon>Gunneridae</taxon>
        <taxon>Pentapetalae</taxon>
        <taxon>rosids</taxon>
        <taxon>malvids</taxon>
        <taxon>Malvales</taxon>
        <taxon>Dipterocarpaceae</taxon>
        <taxon>Rubroshorea</taxon>
    </lineage>
</organism>
<feature type="region of interest" description="Disordered" evidence="1">
    <location>
        <begin position="1"/>
        <end position="26"/>
    </location>
</feature>
<accession>A0AAV5LCD0</accession>
<keyword evidence="3" id="KW-1185">Reference proteome</keyword>
<reference evidence="2 3" key="1">
    <citation type="journal article" date="2021" name="Commun. Biol.">
        <title>The genome of Shorea leprosula (Dipterocarpaceae) highlights the ecological relevance of drought in aseasonal tropical rainforests.</title>
        <authorList>
            <person name="Ng K.K.S."/>
            <person name="Kobayashi M.J."/>
            <person name="Fawcett J.A."/>
            <person name="Hatakeyama M."/>
            <person name="Paape T."/>
            <person name="Ng C.H."/>
            <person name="Ang C.C."/>
            <person name="Tnah L.H."/>
            <person name="Lee C.T."/>
            <person name="Nishiyama T."/>
            <person name="Sese J."/>
            <person name="O'Brien M.J."/>
            <person name="Copetti D."/>
            <person name="Mohd Noor M.I."/>
            <person name="Ong R.C."/>
            <person name="Putra M."/>
            <person name="Sireger I.Z."/>
            <person name="Indrioko S."/>
            <person name="Kosugi Y."/>
            <person name="Izuno A."/>
            <person name="Isagi Y."/>
            <person name="Lee S.L."/>
            <person name="Shimizu K.K."/>
        </authorList>
    </citation>
    <scope>NUCLEOTIDE SEQUENCE [LARGE SCALE GENOMIC DNA]</scope>
    <source>
        <strain evidence="2">214</strain>
    </source>
</reference>
<dbReference type="Proteomes" id="UP001054252">
    <property type="component" value="Unassembled WGS sequence"/>
</dbReference>
<dbReference type="EMBL" id="BPVZ01000107">
    <property type="protein sequence ID" value="GKV34710.1"/>
    <property type="molecule type" value="Genomic_DNA"/>
</dbReference>
<evidence type="ECO:0000313" key="3">
    <source>
        <dbReference type="Proteomes" id="UP001054252"/>
    </source>
</evidence>
<evidence type="ECO:0000313" key="2">
    <source>
        <dbReference type="EMBL" id="GKV34710.1"/>
    </source>
</evidence>
<sequence length="169" mass="18854">MADLPIATSPLTFGKEPMSSSPPNPIIGASRTKPLVLNAGVTQVVKSITEVEDKAIKVKVQLMEETLKSIQGVQNNKPIDISSLCLFPNIQLPHKFKLPKFDKYNGTSCPYADLTMYCRKMNPYASDKKLMIHYFWDSLIGPADACFSTLDKSKVLSWHGLTHNFMNSF</sequence>
<name>A0AAV5LCD0_9ROSI</name>
<dbReference type="PANTHER" id="PTHR33223">
    <property type="entry name" value="CCHC-TYPE DOMAIN-CONTAINING PROTEIN"/>
    <property type="match status" value="1"/>
</dbReference>
<dbReference type="AlphaFoldDB" id="A0AAV5LCD0"/>
<comment type="caution">
    <text evidence="2">The sequence shown here is derived from an EMBL/GenBank/DDBJ whole genome shotgun (WGS) entry which is preliminary data.</text>
</comment>
<dbReference type="PANTHER" id="PTHR33223:SF8">
    <property type="entry name" value="OS04G0172440 PROTEIN"/>
    <property type="match status" value="1"/>
</dbReference>
<proteinExistence type="predicted"/>
<protein>
    <submittedName>
        <fullName evidence="2">Uncharacterized protein</fullName>
    </submittedName>
</protein>
<evidence type="ECO:0000256" key="1">
    <source>
        <dbReference type="SAM" id="MobiDB-lite"/>
    </source>
</evidence>
<gene>
    <name evidence="2" type="ORF">SLEP1_g43059</name>
</gene>